<dbReference type="EMBL" id="FORU01000010">
    <property type="protein sequence ID" value="SFJ57734.1"/>
    <property type="molecule type" value="Genomic_DNA"/>
</dbReference>
<dbReference type="AlphaFoldDB" id="A0A1I3SG06"/>
<keyword evidence="4" id="KW-1185">Reference proteome</keyword>
<dbReference type="OrthoDB" id="1247025at2"/>
<dbReference type="STRING" id="1150112.SAMN04487893_11082"/>
<evidence type="ECO:0000313" key="4">
    <source>
        <dbReference type="Proteomes" id="UP000243887"/>
    </source>
</evidence>
<name>A0A1I3SG06_9FLAO</name>
<gene>
    <name evidence="3" type="ORF">SAMN04487893_11082</name>
</gene>
<evidence type="ECO:0000256" key="2">
    <source>
        <dbReference type="SAM" id="Phobius"/>
    </source>
</evidence>
<protein>
    <submittedName>
        <fullName evidence="3">Uncharacterized protein</fullName>
    </submittedName>
</protein>
<organism evidence="3 4">
    <name type="scientific">Myroides guanonis</name>
    <dbReference type="NCBI Taxonomy" id="1150112"/>
    <lineage>
        <taxon>Bacteria</taxon>
        <taxon>Pseudomonadati</taxon>
        <taxon>Bacteroidota</taxon>
        <taxon>Flavobacteriia</taxon>
        <taxon>Flavobacteriales</taxon>
        <taxon>Flavobacteriaceae</taxon>
        <taxon>Myroides</taxon>
    </lineage>
</organism>
<feature type="transmembrane region" description="Helical" evidence="2">
    <location>
        <begin position="46"/>
        <end position="66"/>
    </location>
</feature>
<evidence type="ECO:0000256" key="1">
    <source>
        <dbReference type="SAM" id="MobiDB-lite"/>
    </source>
</evidence>
<keyword evidence="2" id="KW-1133">Transmembrane helix</keyword>
<dbReference type="RefSeq" id="WP_090679587.1">
    <property type="nucleotide sequence ID" value="NZ_FORU01000010.1"/>
</dbReference>
<accession>A0A1I3SG06</accession>
<feature type="compositionally biased region" description="Basic and acidic residues" evidence="1">
    <location>
        <begin position="1"/>
        <end position="13"/>
    </location>
</feature>
<keyword evidence="2" id="KW-0812">Transmembrane</keyword>
<proteinExistence type="predicted"/>
<dbReference type="Proteomes" id="UP000243887">
    <property type="component" value="Unassembled WGS sequence"/>
</dbReference>
<evidence type="ECO:0000313" key="3">
    <source>
        <dbReference type="EMBL" id="SFJ57734.1"/>
    </source>
</evidence>
<sequence>MEWNEVEDKWRDKQKNKKTKPSAQAWELLSEKLDNHKPKQKEKIGYLQWLSIAACLMLGGFTFQFLTSNSLEDNTINIEEELLQSIPSVVHQEEEIVKEKNNTREDVYVKKDVKVVSEKISRVSIVDIDEHIIGEEKALVSVDESKELVKESIGVDEMLISKDKDVRTATIKVDSDLLLDQVEGELEMEFRETKVQKIYETAKRVIVDISNSKYEK</sequence>
<reference evidence="4" key="1">
    <citation type="submission" date="2016-10" db="EMBL/GenBank/DDBJ databases">
        <authorList>
            <person name="Varghese N."/>
            <person name="Submissions S."/>
        </authorList>
    </citation>
    <scope>NUCLEOTIDE SEQUENCE [LARGE SCALE GENOMIC DNA]</scope>
    <source>
        <strain evidence="4">DSM 26542</strain>
    </source>
</reference>
<keyword evidence="2" id="KW-0472">Membrane</keyword>
<feature type="region of interest" description="Disordered" evidence="1">
    <location>
        <begin position="1"/>
        <end position="22"/>
    </location>
</feature>